<evidence type="ECO:0000259" key="1">
    <source>
        <dbReference type="Pfam" id="PF13808"/>
    </source>
</evidence>
<gene>
    <name evidence="2" type="ORF">AAG747_14785</name>
</gene>
<proteinExistence type="predicted"/>
<dbReference type="PANTHER" id="PTHR30298">
    <property type="entry name" value="H REPEAT-ASSOCIATED PREDICTED TRANSPOSASE"/>
    <property type="match status" value="1"/>
</dbReference>
<name>A0AAW9S6Q2_9BACT</name>
<accession>A0AAW9S6Q2</accession>
<dbReference type="InterPro" id="IPR047647">
    <property type="entry name" value="ISAs1_transpos"/>
</dbReference>
<dbReference type="Proteomes" id="UP001403385">
    <property type="component" value="Unassembled WGS sequence"/>
</dbReference>
<reference evidence="2 3" key="1">
    <citation type="submission" date="2024-04" db="EMBL/GenBank/DDBJ databases">
        <title>Novel genus in family Flammeovirgaceae.</title>
        <authorList>
            <person name="Nguyen T.H."/>
            <person name="Vuong T.Q."/>
            <person name="Le H."/>
            <person name="Kim S.-G."/>
        </authorList>
    </citation>
    <scope>NUCLEOTIDE SEQUENCE [LARGE SCALE GENOMIC DNA]</scope>
    <source>
        <strain evidence="2 3">JCM 23209</strain>
    </source>
</reference>
<dbReference type="InterPro" id="IPR051698">
    <property type="entry name" value="Transposase_11-like"/>
</dbReference>
<comment type="caution">
    <text evidence="2">The sequence shown here is derived from an EMBL/GenBank/DDBJ whole genome shotgun (WGS) entry which is preliminary data.</text>
</comment>
<dbReference type="RefSeq" id="WP_346821965.1">
    <property type="nucleotide sequence ID" value="NZ_JBDKWZ010000008.1"/>
</dbReference>
<dbReference type="EMBL" id="JBDKWZ010000008">
    <property type="protein sequence ID" value="MEN7549187.1"/>
    <property type="molecule type" value="Genomic_DNA"/>
</dbReference>
<dbReference type="NCBIfam" id="NF033564">
    <property type="entry name" value="transpos_ISAs1"/>
    <property type="match status" value="1"/>
</dbReference>
<dbReference type="InterPro" id="IPR032806">
    <property type="entry name" value="YbfD_N"/>
</dbReference>
<dbReference type="Pfam" id="PF13808">
    <property type="entry name" value="DDE_Tnp_1_assoc"/>
    <property type="match status" value="1"/>
</dbReference>
<evidence type="ECO:0000313" key="3">
    <source>
        <dbReference type="Proteomes" id="UP001403385"/>
    </source>
</evidence>
<protein>
    <submittedName>
        <fullName evidence="2">ISAs1 family transposase</fullName>
    </submittedName>
</protein>
<keyword evidence="3" id="KW-1185">Reference proteome</keyword>
<evidence type="ECO:0000313" key="2">
    <source>
        <dbReference type="EMBL" id="MEN7549187.1"/>
    </source>
</evidence>
<feature type="domain" description="H repeat-associated protein N-terminal" evidence="1">
    <location>
        <begin position="3"/>
        <end position="86"/>
    </location>
</feature>
<organism evidence="2 3">
    <name type="scientific">Rapidithrix thailandica</name>
    <dbReference type="NCBI Taxonomy" id="413964"/>
    <lineage>
        <taxon>Bacteria</taxon>
        <taxon>Pseudomonadati</taxon>
        <taxon>Bacteroidota</taxon>
        <taxon>Cytophagia</taxon>
        <taxon>Cytophagales</taxon>
        <taxon>Flammeovirgaceae</taxon>
        <taxon>Rapidithrix</taxon>
    </lineage>
</organism>
<dbReference type="AlphaFoldDB" id="A0AAW9S6Q2"/>
<sequence length="163" mass="18520">MKILSDPRSEKSQVYPLQTLVFLTIAAVMTGAETFVDIEEFGKHKLTWLKQYVPCPQDRIPSHDTLGDFYSRLAPEAFGRCFLHWIAEVCDMSEGELIALDGKTLRNSHDHTYKKTALHLISAWATRNQLVLRQAKVDGKSNEITAIPTSVNRVGSERCHRQH</sequence>
<dbReference type="PANTHER" id="PTHR30298:SF0">
    <property type="entry name" value="PROTEIN YBFL-RELATED"/>
    <property type="match status" value="1"/>
</dbReference>